<organism evidence="2 3">
    <name type="scientific">Xenorhabdus anantnagensis</name>
    <dbReference type="NCBI Taxonomy" id="3025875"/>
    <lineage>
        <taxon>Bacteria</taxon>
        <taxon>Pseudomonadati</taxon>
        <taxon>Pseudomonadota</taxon>
        <taxon>Gammaproteobacteria</taxon>
        <taxon>Enterobacterales</taxon>
        <taxon>Morganellaceae</taxon>
        <taxon>Xenorhabdus</taxon>
    </lineage>
</organism>
<comment type="caution">
    <text evidence="2">The sequence shown here is derived from an EMBL/GenBank/DDBJ whole genome shotgun (WGS) entry which is preliminary data.</text>
</comment>
<name>A0ABT5LP89_9GAMM</name>
<evidence type="ECO:0000313" key="2">
    <source>
        <dbReference type="EMBL" id="MDC9596229.1"/>
    </source>
</evidence>
<reference evidence="2 3" key="1">
    <citation type="submission" date="2023-02" db="EMBL/GenBank/DDBJ databases">
        <title>Entomopathogenic bacteria.</title>
        <authorList>
            <person name="Machado R.A."/>
        </authorList>
    </citation>
    <scope>NUCLEOTIDE SEQUENCE [LARGE SCALE GENOMIC DNA]</scope>
    <source>
        <strain evidence="2 3">XENO-2</strain>
    </source>
</reference>
<dbReference type="EMBL" id="JAQRFN010000004">
    <property type="protein sequence ID" value="MDC9596229.1"/>
    <property type="molecule type" value="Genomic_DNA"/>
</dbReference>
<dbReference type="RefSeq" id="WP_273574725.1">
    <property type="nucleotide sequence ID" value="NZ_JAQRFN010000004.1"/>
</dbReference>
<evidence type="ECO:0000256" key="1">
    <source>
        <dbReference type="SAM" id="SignalP"/>
    </source>
</evidence>
<evidence type="ECO:0000313" key="3">
    <source>
        <dbReference type="Proteomes" id="UP001220225"/>
    </source>
</evidence>
<proteinExistence type="predicted"/>
<keyword evidence="1" id="KW-0732">Signal</keyword>
<protein>
    <submittedName>
        <fullName evidence="2">Uncharacterized protein</fullName>
    </submittedName>
</protein>
<sequence length="600" mass="67916">MKISKTKLCAMLFFIVLTFYHNANAIEMAKGEMILDNKISEKEPNNKKSDLSRNYNLTFINNSKYDMLNIKRTKEDCMYKTGSGDINLIAGERIDQEIEDKNTFGVPFCFELDKYINWTAETYMDGEKYQSCDIQFYVNFIPFPIVTGNMSEWYTRVDTSSCKLKVTATCDGVDCLNIEYGVSTPPRNVVITIADDNNWEIPKITSPNTQYSAPHNYIEVMGKGLMKDKSLPLLVTSFDNKVYKVEIEDGSEDQWSAKVWINCGIYRIISIKDIKNTDVIINGPICEEVITSMQDGQVISAGEYSLSGLVYSDNIPDAKSIKVHITGYNEDNSVYSPTKEYTPEVNIETGEWRLDNLEAVCFVFYKASVSSKLDLQANRQSHFTNLSGRKEVSYMVPLCPIEITKPKNYEVVSSTIDDVQNILIEGKAANETLIDGNINELISRNYSSSLSITGVGYNKWHTIAQNVPLGFMKITVSNTETAEVPIESSSAEVTILSSKLFSVKAKKDNVFTEFYGTSMPYIEDEDFSPEVEILSDEFGFLERNITDENGDWKAKNKHYAKRGVYFFTFQEYNESENYAARDKKKIKCTGGDSGMSCINQ</sequence>
<accession>A0ABT5LP89</accession>
<feature type="signal peptide" evidence="1">
    <location>
        <begin position="1"/>
        <end position="25"/>
    </location>
</feature>
<feature type="chain" id="PRO_5047491572" evidence="1">
    <location>
        <begin position="26"/>
        <end position="600"/>
    </location>
</feature>
<keyword evidence="3" id="KW-1185">Reference proteome</keyword>
<gene>
    <name evidence="2" type="ORF">PSI14_04920</name>
</gene>
<dbReference type="Proteomes" id="UP001220225">
    <property type="component" value="Unassembled WGS sequence"/>
</dbReference>